<keyword evidence="2" id="KW-1185">Reference proteome</keyword>
<dbReference type="OrthoDB" id="112290at2"/>
<proteinExistence type="predicted"/>
<evidence type="ECO:0008006" key="3">
    <source>
        <dbReference type="Google" id="ProtNLM"/>
    </source>
</evidence>
<dbReference type="Proteomes" id="UP000199544">
    <property type="component" value="Unassembled WGS sequence"/>
</dbReference>
<dbReference type="AlphaFoldDB" id="A0A1G9YQU2"/>
<dbReference type="RefSeq" id="WP_090236402.1">
    <property type="nucleotide sequence ID" value="NZ_FNHW01000001.1"/>
</dbReference>
<evidence type="ECO:0000313" key="1">
    <source>
        <dbReference type="EMBL" id="SDN10806.1"/>
    </source>
</evidence>
<evidence type="ECO:0000313" key="2">
    <source>
        <dbReference type="Proteomes" id="UP000199544"/>
    </source>
</evidence>
<dbReference type="PANTHER" id="PTHR40045">
    <property type="entry name" value="YCGG FAMILY PROTEIN"/>
    <property type="match status" value="1"/>
</dbReference>
<protein>
    <recommendedName>
        <fullName evidence="3">YqcI/YcgG family protein</fullName>
    </recommendedName>
</protein>
<accession>A0A1G9YQU2</accession>
<gene>
    <name evidence="1" type="ORF">SAMN04488137_3569</name>
</gene>
<dbReference type="Pfam" id="PF08892">
    <property type="entry name" value="YqcI_YcgG"/>
    <property type="match status" value="1"/>
</dbReference>
<dbReference type="InterPro" id="IPR014988">
    <property type="entry name" value="Uncharacterised_YqcI/YcgG"/>
</dbReference>
<reference evidence="2" key="1">
    <citation type="submission" date="2016-10" db="EMBL/GenBank/DDBJ databases">
        <authorList>
            <person name="Varghese N."/>
            <person name="Submissions S."/>
        </authorList>
    </citation>
    <scope>NUCLEOTIDE SEQUENCE [LARGE SCALE GENOMIC DNA]</scope>
    <source>
        <strain evidence="2">CGMCC 1.6854</strain>
    </source>
</reference>
<organism evidence="1 2">
    <name type="scientific">Fictibacillus solisalsi</name>
    <dbReference type="NCBI Taxonomy" id="459525"/>
    <lineage>
        <taxon>Bacteria</taxon>
        <taxon>Bacillati</taxon>
        <taxon>Bacillota</taxon>
        <taxon>Bacilli</taxon>
        <taxon>Bacillales</taxon>
        <taxon>Fictibacillaceae</taxon>
        <taxon>Fictibacillus</taxon>
    </lineage>
</organism>
<sequence>MLYDSDTIRREKLAFWQERAIDEFERRMRSTAHPFPCIPATIGESLRQFRFGFAGNPGHTSSVEDLAGLLEEYTACARDCGDYTSLIVFYETPWEMAESMEVEEYEQLFWSQLAGLAEQDPSEWPAHIPNDPHQPLWEFCFHGEQYFMYCGTPAHVNRNSRYFPCFILAITPRWVLERFNASPSRASKIKKRIRDRLKKYDAIDIHKDLKTYGNEDNYEWKQYFLHDDDTTVSKCPFHRFFKKGNRQ</sequence>
<dbReference type="STRING" id="459525.SAMN04488137_3569"/>
<dbReference type="EMBL" id="FNHW01000001">
    <property type="protein sequence ID" value="SDN10806.1"/>
    <property type="molecule type" value="Genomic_DNA"/>
</dbReference>
<name>A0A1G9YQU2_9BACL</name>
<dbReference type="PANTHER" id="PTHR40045:SF1">
    <property type="entry name" value="YQCI_YCGG FAMILY PROTEIN"/>
    <property type="match status" value="1"/>
</dbReference>